<accession>A0ABS2KC04</accession>
<proteinExistence type="predicted"/>
<reference evidence="1" key="1">
    <citation type="submission" date="2020-10" db="EMBL/GenBank/DDBJ databases">
        <title>Phylogeny of dyella-like bacteria.</title>
        <authorList>
            <person name="Fu J."/>
        </authorList>
    </citation>
    <scope>NUCLEOTIDE SEQUENCE</scope>
    <source>
        <strain evidence="1">DHON07</strain>
    </source>
</reference>
<protein>
    <submittedName>
        <fullName evidence="1">Uncharacterized protein</fullName>
    </submittedName>
</protein>
<name>A0ABS2KC04_9GAMM</name>
<sequence>MACPSDLKPNILQFDAHPDAFWSAFAAKKFTSARLSTRRRGNIAKDAL</sequence>
<organism evidence="1 2">
    <name type="scientific">Dyella mobilis</name>
    <dbReference type="NCBI Taxonomy" id="1849582"/>
    <lineage>
        <taxon>Bacteria</taxon>
        <taxon>Pseudomonadati</taxon>
        <taxon>Pseudomonadota</taxon>
        <taxon>Gammaproteobacteria</taxon>
        <taxon>Lysobacterales</taxon>
        <taxon>Rhodanobacteraceae</taxon>
        <taxon>Dyella</taxon>
    </lineage>
</organism>
<gene>
    <name evidence="1" type="ORF">ISS99_04190</name>
</gene>
<dbReference type="EMBL" id="JADIKF010000035">
    <property type="protein sequence ID" value="MBM7128716.1"/>
    <property type="molecule type" value="Genomic_DNA"/>
</dbReference>
<comment type="caution">
    <text evidence="1">The sequence shown here is derived from an EMBL/GenBank/DDBJ whole genome shotgun (WGS) entry which is preliminary data.</text>
</comment>
<dbReference type="RefSeq" id="WP_204630336.1">
    <property type="nucleotide sequence ID" value="NZ_BSOC01000006.1"/>
</dbReference>
<evidence type="ECO:0000313" key="1">
    <source>
        <dbReference type="EMBL" id="MBM7128716.1"/>
    </source>
</evidence>
<dbReference type="Proteomes" id="UP001430193">
    <property type="component" value="Unassembled WGS sequence"/>
</dbReference>
<evidence type="ECO:0000313" key="2">
    <source>
        <dbReference type="Proteomes" id="UP001430193"/>
    </source>
</evidence>
<keyword evidence="2" id="KW-1185">Reference proteome</keyword>